<evidence type="ECO:0000313" key="1">
    <source>
        <dbReference type="EMBL" id="KAI0052468.1"/>
    </source>
</evidence>
<name>A0ACB8S7I7_9AGAM</name>
<gene>
    <name evidence="1" type="ORF">FA95DRAFT_1324835</name>
</gene>
<accession>A0ACB8S7I7</accession>
<dbReference type="EMBL" id="MU275845">
    <property type="protein sequence ID" value="KAI0052468.1"/>
    <property type="molecule type" value="Genomic_DNA"/>
</dbReference>
<dbReference type="Proteomes" id="UP000814033">
    <property type="component" value="Unassembled WGS sequence"/>
</dbReference>
<protein>
    <submittedName>
        <fullName evidence="1">Uncharacterized protein</fullName>
    </submittedName>
</protein>
<keyword evidence="2" id="KW-1185">Reference proteome</keyword>
<organism evidence="1 2">
    <name type="scientific">Auriscalpium vulgare</name>
    <dbReference type="NCBI Taxonomy" id="40419"/>
    <lineage>
        <taxon>Eukaryota</taxon>
        <taxon>Fungi</taxon>
        <taxon>Dikarya</taxon>
        <taxon>Basidiomycota</taxon>
        <taxon>Agaricomycotina</taxon>
        <taxon>Agaricomycetes</taxon>
        <taxon>Russulales</taxon>
        <taxon>Auriscalpiaceae</taxon>
        <taxon>Auriscalpium</taxon>
    </lineage>
</organism>
<reference evidence="1" key="2">
    <citation type="journal article" date="2022" name="New Phytol.">
        <title>Evolutionary transition to the ectomycorrhizal habit in the genomes of a hyperdiverse lineage of mushroom-forming fungi.</title>
        <authorList>
            <person name="Looney B."/>
            <person name="Miyauchi S."/>
            <person name="Morin E."/>
            <person name="Drula E."/>
            <person name="Courty P.E."/>
            <person name="Kohler A."/>
            <person name="Kuo A."/>
            <person name="LaButti K."/>
            <person name="Pangilinan J."/>
            <person name="Lipzen A."/>
            <person name="Riley R."/>
            <person name="Andreopoulos W."/>
            <person name="He G."/>
            <person name="Johnson J."/>
            <person name="Nolan M."/>
            <person name="Tritt A."/>
            <person name="Barry K.W."/>
            <person name="Grigoriev I.V."/>
            <person name="Nagy L.G."/>
            <person name="Hibbett D."/>
            <person name="Henrissat B."/>
            <person name="Matheny P.B."/>
            <person name="Labbe J."/>
            <person name="Martin F.M."/>
        </authorList>
    </citation>
    <scope>NUCLEOTIDE SEQUENCE</scope>
    <source>
        <strain evidence="1">FP105234-sp</strain>
    </source>
</reference>
<sequence>MIMGTLFAARSRILRKICKADAYTTYESRPLLSLGEDLEFWFMMSTHSPRSDLDGGCRISNCQREFSTLRTTFYRVVPVHCIRRTATVSKLRSEFHRHRIMLASKRWVNGTDQWPSKRPADHWQSSCQAVTRWQICAVRRNALPHFVNETAENLQ</sequence>
<evidence type="ECO:0000313" key="2">
    <source>
        <dbReference type="Proteomes" id="UP000814033"/>
    </source>
</evidence>
<reference evidence="1" key="1">
    <citation type="submission" date="2021-02" db="EMBL/GenBank/DDBJ databases">
        <authorList>
            <consortium name="DOE Joint Genome Institute"/>
            <person name="Ahrendt S."/>
            <person name="Looney B.P."/>
            <person name="Miyauchi S."/>
            <person name="Morin E."/>
            <person name="Drula E."/>
            <person name="Courty P.E."/>
            <person name="Chicoki N."/>
            <person name="Fauchery L."/>
            <person name="Kohler A."/>
            <person name="Kuo A."/>
            <person name="Labutti K."/>
            <person name="Pangilinan J."/>
            <person name="Lipzen A."/>
            <person name="Riley R."/>
            <person name="Andreopoulos W."/>
            <person name="He G."/>
            <person name="Johnson J."/>
            <person name="Barry K.W."/>
            <person name="Grigoriev I.V."/>
            <person name="Nagy L."/>
            <person name="Hibbett D."/>
            <person name="Henrissat B."/>
            <person name="Matheny P.B."/>
            <person name="Labbe J."/>
            <person name="Martin F."/>
        </authorList>
    </citation>
    <scope>NUCLEOTIDE SEQUENCE</scope>
    <source>
        <strain evidence="1">FP105234-sp</strain>
    </source>
</reference>
<proteinExistence type="predicted"/>
<comment type="caution">
    <text evidence="1">The sequence shown here is derived from an EMBL/GenBank/DDBJ whole genome shotgun (WGS) entry which is preliminary data.</text>
</comment>